<protein>
    <recommendedName>
        <fullName evidence="3">SGNH hydrolase-type esterase domain-containing protein</fullName>
    </recommendedName>
</protein>
<accession>A0ABT5U9P9</accession>
<dbReference type="Gene3D" id="3.40.50.1110">
    <property type="entry name" value="SGNH hydrolase"/>
    <property type="match status" value="1"/>
</dbReference>
<dbReference type="Pfam" id="PF00657">
    <property type="entry name" value="Lipase_GDSL"/>
    <property type="match status" value="1"/>
</dbReference>
<dbReference type="Proteomes" id="UP001528823">
    <property type="component" value="Unassembled WGS sequence"/>
</dbReference>
<dbReference type="InterPro" id="IPR036514">
    <property type="entry name" value="SGNH_hydro_sf"/>
</dbReference>
<dbReference type="PANTHER" id="PTHR14209">
    <property type="entry name" value="ISOAMYL ACETATE-HYDROLYZING ESTERASE 1"/>
    <property type="match status" value="1"/>
</dbReference>
<dbReference type="InterPro" id="IPR001087">
    <property type="entry name" value="GDSL"/>
</dbReference>
<gene>
    <name evidence="1" type="ORF">ORQ98_14110</name>
</gene>
<reference evidence="1 2" key="1">
    <citation type="submission" date="2022-11" db="EMBL/GenBank/DDBJ databases">
        <title>Spartinivicinus poritis sp. nov., isolated from scleractinian coral Porites lutea.</title>
        <authorList>
            <person name="Zhang G."/>
            <person name="Cai L."/>
            <person name="Wei Q."/>
        </authorList>
    </citation>
    <scope>NUCLEOTIDE SEQUENCE [LARGE SCALE GENOMIC DNA]</scope>
    <source>
        <strain evidence="1 2">A2-2</strain>
    </source>
</reference>
<proteinExistence type="predicted"/>
<evidence type="ECO:0000313" key="1">
    <source>
        <dbReference type="EMBL" id="MDE1463098.1"/>
    </source>
</evidence>
<organism evidence="1 2">
    <name type="scientific">Spartinivicinus poritis</name>
    <dbReference type="NCBI Taxonomy" id="2994640"/>
    <lineage>
        <taxon>Bacteria</taxon>
        <taxon>Pseudomonadati</taxon>
        <taxon>Pseudomonadota</taxon>
        <taxon>Gammaproteobacteria</taxon>
        <taxon>Oceanospirillales</taxon>
        <taxon>Zooshikellaceae</taxon>
        <taxon>Spartinivicinus</taxon>
    </lineage>
</organism>
<dbReference type="SUPFAM" id="SSF52266">
    <property type="entry name" value="SGNH hydrolase"/>
    <property type="match status" value="1"/>
</dbReference>
<evidence type="ECO:0000313" key="2">
    <source>
        <dbReference type="Proteomes" id="UP001528823"/>
    </source>
</evidence>
<dbReference type="EMBL" id="JAPMOU010000017">
    <property type="protein sequence ID" value="MDE1463098.1"/>
    <property type="molecule type" value="Genomic_DNA"/>
</dbReference>
<sequence>MHKYKTNLHIICQALVSAGAKVIWATSTPVDEIIHNTAKASRRYEADLQQYNQASIEIARTYNFIVNDMYGKMISTDLARSLLDDGIHFNTEANRVVGKFIGNSIESVLSA</sequence>
<dbReference type="InterPro" id="IPR045136">
    <property type="entry name" value="Iah1-like"/>
</dbReference>
<comment type="caution">
    <text evidence="1">The sequence shown here is derived from an EMBL/GenBank/DDBJ whole genome shotgun (WGS) entry which is preliminary data.</text>
</comment>
<evidence type="ECO:0008006" key="3">
    <source>
        <dbReference type="Google" id="ProtNLM"/>
    </source>
</evidence>
<name>A0ABT5U9P9_9GAMM</name>
<keyword evidence="2" id="KW-1185">Reference proteome</keyword>
<dbReference type="PANTHER" id="PTHR14209:SF19">
    <property type="entry name" value="ISOAMYL ACETATE-HYDROLYZING ESTERASE 1 HOMOLOG"/>
    <property type="match status" value="1"/>
</dbReference>